<gene>
    <name evidence="1" type="ORF">FN846DRAFT_929129</name>
</gene>
<dbReference type="EMBL" id="VXIS01000013">
    <property type="protein sequence ID" value="KAA8913661.1"/>
    <property type="molecule type" value="Genomic_DNA"/>
</dbReference>
<name>A0A5J5F993_9PEZI</name>
<feature type="non-terminal residue" evidence="1">
    <location>
        <position position="224"/>
    </location>
</feature>
<organism evidence="1 2">
    <name type="scientific">Sphaerosporella brunnea</name>
    <dbReference type="NCBI Taxonomy" id="1250544"/>
    <lineage>
        <taxon>Eukaryota</taxon>
        <taxon>Fungi</taxon>
        <taxon>Dikarya</taxon>
        <taxon>Ascomycota</taxon>
        <taxon>Pezizomycotina</taxon>
        <taxon>Pezizomycetes</taxon>
        <taxon>Pezizales</taxon>
        <taxon>Pyronemataceae</taxon>
        <taxon>Sphaerosporella</taxon>
    </lineage>
</organism>
<reference evidence="1 2" key="1">
    <citation type="submission" date="2019-09" db="EMBL/GenBank/DDBJ databases">
        <title>Draft genome of the ectomycorrhizal ascomycete Sphaerosporella brunnea.</title>
        <authorList>
            <consortium name="DOE Joint Genome Institute"/>
            <person name="Benucci G.M."/>
            <person name="Marozzi G."/>
            <person name="Antonielli L."/>
            <person name="Sanchez S."/>
            <person name="Marco P."/>
            <person name="Wang X."/>
            <person name="Falini L.B."/>
            <person name="Barry K."/>
            <person name="Haridas S."/>
            <person name="Lipzen A."/>
            <person name="Labutti K."/>
            <person name="Grigoriev I.V."/>
            <person name="Murat C."/>
            <person name="Martin F."/>
            <person name="Albertini E."/>
            <person name="Donnini D."/>
            <person name="Bonito G."/>
        </authorList>
    </citation>
    <scope>NUCLEOTIDE SEQUENCE [LARGE SCALE GENOMIC DNA]</scope>
    <source>
        <strain evidence="1 2">Sb_GMNB300</strain>
    </source>
</reference>
<protein>
    <submittedName>
        <fullName evidence="1">Uncharacterized protein</fullName>
    </submittedName>
</protein>
<dbReference type="AlphaFoldDB" id="A0A5J5F993"/>
<comment type="caution">
    <text evidence="1">The sequence shown here is derived from an EMBL/GenBank/DDBJ whole genome shotgun (WGS) entry which is preliminary data.</text>
</comment>
<evidence type="ECO:0000313" key="2">
    <source>
        <dbReference type="Proteomes" id="UP000326924"/>
    </source>
</evidence>
<accession>A0A5J5F993</accession>
<keyword evidence="2" id="KW-1185">Reference proteome</keyword>
<dbReference type="InParanoid" id="A0A5J5F993"/>
<proteinExistence type="predicted"/>
<dbReference type="Proteomes" id="UP000326924">
    <property type="component" value="Unassembled WGS sequence"/>
</dbReference>
<evidence type="ECO:0000313" key="1">
    <source>
        <dbReference type="EMBL" id="KAA8913661.1"/>
    </source>
</evidence>
<sequence>MPASRIRYAGKSRYCSASQTYSRCDPTTTVVSQRSVCIRLGAAVGGETRGYDPPNSRCGQMTLKTANCSAASAESGGRFCGAWPWQAEIGMRGRLRLRGWVWTRWARQLVDALGSRFRRLLSTCPIQATRQYCTLRSFGIKLSAVPGPCMRGEDHAISELTAESRSLGYALPLGAHSFPFASSCAFLDQAFFLRLGRVRFSSAIIRGCCNRRSECSPATHNAVL</sequence>